<reference evidence="2" key="1">
    <citation type="submission" date="2023-10" db="EMBL/GenBank/DDBJ databases">
        <authorList>
            <person name="Chen Y."/>
            <person name="Shah S."/>
            <person name="Dougan E. K."/>
            <person name="Thang M."/>
            <person name="Chan C."/>
        </authorList>
    </citation>
    <scope>NUCLEOTIDE SEQUENCE [LARGE SCALE GENOMIC DNA]</scope>
</reference>
<keyword evidence="3" id="KW-1185">Reference proteome</keyword>
<dbReference type="Gene3D" id="3.40.220.10">
    <property type="entry name" value="Leucine Aminopeptidase, subunit E, domain 1"/>
    <property type="match status" value="1"/>
</dbReference>
<dbReference type="InterPro" id="IPR043472">
    <property type="entry name" value="Macro_dom-like"/>
</dbReference>
<dbReference type="PANTHER" id="PTHR11106:SF27">
    <property type="entry name" value="MACRO DOMAIN-CONTAINING PROTEIN"/>
    <property type="match status" value="1"/>
</dbReference>
<name>A0ABN9XK00_9DINO</name>
<dbReference type="PROSITE" id="PS51154">
    <property type="entry name" value="MACRO"/>
    <property type="match status" value="1"/>
</dbReference>
<dbReference type="PANTHER" id="PTHR11106">
    <property type="entry name" value="GANGLIOSIDE INDUCED DIFFERENTIATION ASSOCIATED PROTEIN 2-RELATED"/>
    <property type="match status" value="1"/>
</dbReference>
<organism evidence="2 3">
    <name type="scientific">Prorocentrum cordatum</name>
    <dbReference type="NCBI Taxonomy" id="2364126"/>
    <lineage>
        <taxon>Eukaryota</taxon>
        <taxon>Sar</taxon>
        <taxon>Alveolata</taxon>
        <taxon>Dinophyceae</taxon>
        <taxon>Prorocentrales</taxon>
        <taxon>Prorocentraceae</taxon>
        <taxon>Prorocentrum</taxon>
    </lineage>
</organism>
<sequence>MAQQSCCYFRRRAGGFLCVTQANLEDFVGDAIATSTNRRLEGAHRRNWWGFAGRRSADAALHARAGAELLRLCHERASELRFGEAADFVEAPEAAELLRRSYAELLRTAAELGVQSLACPAIGCGCRGYPVREAAEVALRAVGEDAAVQLTWSCASGTRRHSPLHLRGILSVPRIVVFFCVRRGADEDSVWIRRGLDVGSTWTRRST</sequence>
<dbReference type="SUPFAM" id="SSF52949">
    <property type="entry name" value="Macro domain-like"/>
    <property type="match status" value="1"/>
</dbReference>
<accession>A0ABN9XK00</accession>
<dbReference type="Proteomes" id="UP001189429">
    <property type="component" value="Unassembled WGS sequence"/>
</dbReference>
<dbReference type="InterPro" id="IPR002589">
    <property type="entry name" value="Macro_dom"/>
</dbReference>
<comment type="caution">
    <text evidence="2">The sequence shown here is derived from an EMBL/GenBank/DDBJ whole genome shotgun (WGS) entry which is preliminary data.</text>
</comment>
<protein>
    <recommendedName>
        <fullName evidence="1">Macro domain-containing protein</fullName>
    </recommendedName>
</protein>
<feature type="domain" description="Macro" evidence="1">
    <location>
        <begin position="4"/>
        <end position="207"/>
    </location>
</feature>
<evidence type="ECO:0000259" key="1">
    <source>
        <dbReference type="PROSITE" id="PS51154"/>
    </source>
</evidence>
<proteinExistence type="predicted"/>
<dbReference type="EMBL" id="CAUYUJ010020730">
    <property type="protein sequence ID" value="CAK0900147.1"/>
    <property type="molecule type" value="Genomic_DNA"/>
</dbReference>
<dbReference type="Pfam" id="PF01661">
    <property type="entry name" value="Macro"/>
    <property type="match status" value="1"/>
</dbReference>
<gene>
    <name evidence="2" type="ORF">PCOR1329_LOCUS77529</name>
</gene>
<evidence type="ECO:0000313" key="3">
    <source>
        <dbReference type="Proteomes" id="UP001189429"/>
    </source>
</evidence>
<evidence type="ECO:0000313" key="2">
    <source>
        <dbReference type="EMBL" id="CAK0900147.1"/>
    </source>
</evidence>